<dbReference type="PROSITE" id="PS00141">
    <property type="entry name" value="ASP_PROTEASE"/>
    <property type="match status" value="1"/>
</dbReference>
<protein>
    <submittedName>
        <fullName evidence="2">TIGR02281 family clan AA aspartic protease</fullName>
        <ecNumber evidence="2">3.4.23.-</ecNumber>
    </submittedName>
</protein>
<dbReference type="InterPro" id="IPR021109">
    <property type="entry name" value="Peptidase_aspartic_dom_sf"/>
</dbReference>
<evidence type="ECO:0000256" key="1">
    <source>
        <dbReference type="SAM" id="Phobius"/>
    </source>
</evidence>
<dbReference type="CDD" id="cd05483">
    <property type="entry name" value="retropepsin_like_bacteria"/>
    <property type="match status" value="1"/>
</dbReference>
<gene>
    <name evidence="2" type="ORF">LLY24_16665</name>
</gene>
<sequence length="168" mass="17969">MSKQRGGIVGMVVFWVLLIGAGTWLIDGGFDKLMSPNAHIVSASQGEPITLRRNRSGHYEAPGRINGEPVDFLLDTGATYVAIPSHMAETLGLTPGRVAWFNTANGRVEGALTQLDEVSLGGIRIENVQGSLSPGMHDDKVLLGMSFLNLLDIKIQGGEMRLSVPDEG</sequence>
<dbReference type="GO" id="GO:0008233">
    <property type="term" value="F:peptidase activity"/>
    <property type="evidence" value="ECO:0007669"/>
    <property type="project" value="UniProtKB-KW"/>
</dbReference>
<feature type="transmembrane region" description="Helical" evidence="1">
    <location>
        <begin position="6"/>
        <end position="26"/>
    </location>
</feature>
<dbReference type="SUPFAM" id="SSF50630">
    <property type="entry name" value="Acid proteases"/>
    <property type="match status" value="1"/>
</dbReference>
<evidence type="ECO:0000313" key="3">
    <source>
        <dbReference type="Proteomes" id="UP001165542"/>
    </source>
</evidence>
<keyword evidence="2" id="KW-0645">Protease</keyword>
<accession>A0ABT2EHC7</accession>
<evidence type="ECO:0000313" key="2">
    <source>
        <dbReference type="EMBL" id="MCS2610950.1"/>
    </source>
</evidence>
<keyword evidence="1" id="KW-0812">Transmembrane</keyword>
<dbReference type="InterPro" id="IPR034122">
    <property type="entry name" value="Retropepsin-like_bacterial"/>
</dbReference>
<dbReference type="Pfam" id="PF13975">
    <property type="entry name" value="gag-asp_proteas"/>
    <property type="match status" value="1"/>
</dbReference>
<dbReference type="NCBIfam" id="TIGR02281">
    <property type="entry name" value="clan_AA_DTGA"/>
    <property type="match status" value="1"/>
</dbReference>
<reference evidence="2" key="1">
    <citation type="submission" date="2021-11" db="EMBL/GenBank/DDBJ databases">
        <title>Halomonas sp., isolated from a coastal aquaculture zone in Dongshan Bay.</title>
        <authorList>
            <person name="Lin W."/>
        </authorList>
    </citation>
    <scope>NUCLEOTIDE SEQUENCE</scope>
    <source>
        <strain evidence="2">Yzlin-01</strain>
    </source>
</reference>
<comment type="caution">
    <text evidence="2">The sequence shown here is derived from an EMBL/GenBank/DDBJ whole genome shotgun (WGS) entry which is preliminary data.</text>
</comment>
<dbReference type="Proteomes" id="UP001165542">
    <property type="component" value="Unassembled WGS sequence"/>
</dbReference>
<dbReference type="InterPro" id="IPR011969">
    <property type="entry name" value="Clan_AA_Asp_peptidase_C"/>
</dbReference>
<dbReference type="Gene3D" id="2.40.70.10">
    <property type="entry name" value="Acid Proteases"/>
    <property type="match status" value="1"/>
</dbReference>
<dbReference type="InterPro" id="IPR001969">
    <property type="entry name" value="Aspartic_peptidase_AS"/>
</dbReference>
<keyword evidence="1" id="KW-1133">Transmembrane helix</keyword>
<dbReference type="EC" id="3.4.23.-" evidence="2"/>
<dbReference type="GO" id="GO:0006508">
    <property type="term" value="P:proteolysis"/>
    <property type="evidence" value="ECO:0007669"/>
    <property type="project" value="UniProtKB-KW"/>
</dbReference>
<keyword evidence="3" id="KW-1185">Reference proteome</keyword>
<organism evidence="2 3">
    <name type="scientific">Halomonas dongshanensis</name>
    <dbReference type="NCBI Taxonomy" id="2890835"/>
    <lineage>
        <taxon>Bacteria</taxon>
        <taxon>Pseudomonadati</taxon>
        <taxon>Pseudomonadota</taxon>
        <taxon>Gammaproteobacteria</taxon>
        <taxon>Oceanospirillales</taxon>
        <taxon>Halomonadaceae</taxon>
        <taxon>Halomonas</taxon>
    </lineage>
</organism>
<keyword evidence="1" id="KW-0472">Membrane</keyword>
<keyword evidence="2" id="KW-0378">Hydrolase</keyword>
<dbReference type="EMBL" id="JAJISC010000009">
    <property type="protein sequence ID" value="MCS2610950.1"/>
    <property type="molecule type" value="Genomic_DNA"/>
</dbReference>
<name>A0ABT2EHC7_9GAMM</name>
<dbReference type="RefSeq" id="WP_259037447.1">
    <property type="nucleotide sequence ID" value="NZ_JAJISC010000009.1"/>
</dbReference>
<proteinExistence type="predicted"/>